<dbReference type="PROSITE" id="PS00263">
    <property type="entry name" value="NATRIURETIC_PEPTIDE"/>
    <property type="match status" value="1"/>
</dbReference>
<evidence type="ECO:0000313" key="16">
    <source>
        <dbReference type="Proteomes" id="UP001166674"/>
    </source>
</evidence>
<evidence type="ECO:0000256" key="2">
    <source>
        <dbReference type="ARBA" id="ARBA00009041"/>
    </source>
</evidence>
<evidence type="ECO:0000256" key="1">
    <source>
        <dbReference type="ARBA" id="ARBA00004613"/>
    </source>
</evidence>
<dbReference type="PANTHER" id="PTHR14066:SF10">
    <property type="entry name" value="NATRIURETIC PEPTIDES B"/>
    <property type="match status" value="1"/>
</dbReference>
<evidence type="ECO:0000256" key="14">
    <source>
        <dbReference type="SAM" id="SignalP"/>
    </source>
</evidence>
<evidence type="ECO:0000256" key="7">
    <source>
        <dbReference type="ARBA" id="ARBA00022858"/>
    </source>
</evidence>
<sequence length="188" mass="20248">MDPQTVLSRVTLLVLFLNLLLPGGHCRPLSSPGQASELSGIQELLDHLQDKVPETPAKQAALEPLQQDPVPTEAWEAGKAAPKGIPGPRDNALQSLRGLRTTKIMRDSGCFGQKLDRIGSFSRLGCNDWRVPLRPVPKPPRLLGRPAPPEAAVAKVDVVLTVGSCTLNPYKMPTRAAPPGKHSLSRKP</sequence>
<evidence type="ECO:0000256" key="13">
    <source>
        <dbReference type="SAM" id="MobiDB-lite"/>
    </source>
</evidence>
<evidence type="ECO:0000256" key="11">
    <source>
        <dbReference type="ARBA" id="ARBA00032369"/>
    </source>
</evidence>
<evidence type="ECO:0000256" key="6">
    <source>
        <dbReference type="ARBA" id="ARBA00022729"/>
    </source>
</evidence>
<dbReference type="GO" id="GO:0003085">
    <property type="term" value="P:negative regulation of systemic arterial blood pressure"/>
    <property type="evidence" value="ECO:0007669"/>
    <property type="project" value="TreeGrafter"/>
</dbReference>
<dbReference type="PANTHER" id="PTHR14066">
    <property type="entry name" value="ATRIAL NATRIURETIC FACTOR PRECURSOR"/>
    <property type="match status" value="1"/>
</dbReference>
<proteinExistence type="inferred from homology"/>
<comment type="caution">
    <text evidence="15">The sequence shown here is derived from an EMBL/GenBank/DDBJ whole genome shotgun (WGS) entry which is preliminary data.</text>
</comment>
<evidence type="ECO:0000256" key="9">
    <source>
        <dbReference type="ARBA" id="ARBA00031802"/>
    </source>
</evidence>
<dbReference type="PRINTS" id="PR00712">
    <property type="entry name" value="BNATPEPTIDE"/>
</dbReference>
<protein>
    <recommendedName>
        <fullName evidence="3">Natriuretic peptides B</fullName>
    </recommendedName>
    <alternativeName>
        <fullName evidence="9">Brain natriuretic factor prohormone</fullName>
    </alternativeName>
    <alternativeName>
        <fullName evidence="10">Gamma-brain natriuretic peptide</fullName>
    </alternativeName>
    <alternativeName>
        <fullName evidence="11">Iso-ANP</fullName>
    </alternativeName>
</protein>
<comment type="subcellular location">
    <subcellularLocation>
        <location evidence="1 12">Secreted</location>
    </subcellularLocation>
</comment>
<keyword evidence="5" id="KW-0372">Hormone</keyword>
<dbReference type="InterPro" id="IPR050787">
    <property type="entry name" value="Natriuretic_peptide"/>
</dbReference>
<dbReference type="AlphaFoldDB" id="A0AA41ML59"/>
<dbReference type="GO" id="GO:0007218">
    <property type="term" value="P:neuropeptide signaling pathway"/>
    <property type="evidence" value="ECO:0007669"/>
    <property type="project" value="TreeGrafter"/>
</dbReference>
<evidence type="ECO:0000256" key="5">
    <source>
        <dbReference type="ARBA" id="ARBA00022702"/>
    </source>
</evidence>
<keyword evidence="8" id="KW-1015">Disulfide bond</keyword>
<dbReference type="InterPro" id="IPR000663">
    <property type="entry name" value="Natr_peptide"/>
</dbReference>
<dbReference type="Pfam" id="PF00212">
    <property type="entry name" value="ANP"/>
    <property type="match status" value="1"/>
</dbReference>
<dbReference type="InterPro" id="IPR030480">
    <property type="entry name" value="Natr_peptide_CS"/>
</dbReference>
<dbReference type="Proteomes" id="UP001166674">
    <property type="component" value="Unassembled WGS sequence"/>
</dbReference>
<dbReference type="GO" id="GO:0007168">
    <property type="term" value="P:receptor guanylyl cyclase signaling pathway"/>
    <property type="evidence" value="ECO:0007669"/>
    <property type="project" value="TreeGrafter"/>
</dbReference>
<keyword evidence="7 12" id="KW-0838">Vasoactive</keyword>
<accession>A0AA41ML59</accession>
<evidence type="ECO:0000256" key="4">
    <source>
        <dbReference type="ARBA" id="ARBA00022525"/>
    </source>
</evidence>
<evidence type="ECO:0000256" key="10">
    <source>
        <dbReference type="ARBA" id="ARBA00032322"/>
    </source>
</evidence>
<organism evidence="15 16">
    <name type="scientific">Sciurus carolinensis</name>
    <name type="common">Eastern gray squirrel</name>
    <dbReference type="NCBI Taxonomy" id="30640"/>
    <lineage>
        <taxon>Eukaryota</taxon>
        <taxon>Metazoa</taxon>
        <taxon>Chordata</taxon>
        <taxon>Craniata</taxon>
        <taxon>Vertebrata</taxon>
        <taxon>Euteleostomi</taxon>
        <taxon>Mammalia</taxon>
        <taxon>Eutheria</taxon>
        <taxon>Euarchontoglires</taxon>
        <taxon>Glires</taxon>
        <taxon>Rodentia</taxon>
        <taxon>Sciuromorpha</taxon>
        <taxon>Sciuridae</taxon>
        <taxon>Sciurinae</taxon>
        <taxon>Sciurini</taxon>
        <taxon>Sciurus</taxon>
    </lineage>
</organism>
<evidence type="ECO:0000313" key="15">
    <source>
        <dbReference type="EMBL" id="MBZ3873819.1"/>
    </source>
</evidence>
<evidence type="ECO:0000256" key="3">
    <source>
        <dbReference type="ARBA" id="ARBA00020075"/>
    </source>
</evidence>
<feature type="chain" id="PRO_5041252657" description="Natriuretic peptides B" evidence="14">
    <location>
        <begin position="27"/>
        <end position="188"/>
    </location>
</feature>
<evidence type="ECO:0000256" key="12">
    <source>
        <dbReference type="RuleBase" id="RU003686"/>
    </source>
</evidence>
<reference evidence="15" key="1">
    <citation type="submission" date="2020-03" db="EMBL/GenBank/DDBJ databases">
        <title>Studies in the Genomics of Life Span.</title>
        <authorList>
            <person name="Glass D."/>
        </authorList>
    </citation>
    <scope>NUCLEOTIDE SEQUENCE</scope>
    <source>
        <strain evidence="15">SUZIE</strain>
        <tissue evidence="15">Muscle</tissue>
    </source>
</reference>
<feature type="signal peptide" evidence="14">
    <location>
        <begin position="1"/>
        <end position="26"/>
    </location>
</feature>
<dbReference type="GO" id="GO:0051427">
    <property type="term" value="F:hormone receptor binding"/>
    <property type="evidence" value="ECO:0007669"/>
    <property type="project" value="TreeGrafter"/>
</dbReference>
<gene>
    <name evidence="15" type="ORF">SUZIE_124835</name>
</gene>
<dbReference type="EMBL" id="JAATJV010212700">
    <property type="protein sequence ID" value="MBZ3873819.1"/>
    <property type="molecule type" value="Genomic_DNA"/>
</dbReference>
<feature type="region of interest" description="Disordered" evidence="13">
    <location>
        <begin position="169"/>
        <end position="188"/>
    </location>
</feature>
<dbReference type="InterPro" id="IPR002408">
    <property type="entry name" value="Natriuretic_peptide_brain"/>
</dbReference>
<keyword evidence="16" id="KW-1185">Reference proteome</keyword>
<keyword evidence="4" id="KW-0964">Secreted</keyword>
<dbReference type="GO" id="GO:0005737">
    <property type="term" value="C:cytoplasm"/>
    <property type="evidence" value="ECO:0007669"/>
    <property type="project" value="TreeGrafter"/>
</dbReference>
<dbReference type="GO" id="GO:0006182">
    <property type="term" value="P:cGMP biosynthetic process"/>
    <property type="evidence" value="ECO:0007669"/>
    <property type="project" value="TreeGrafter"/>
</dbReference>
<dbReference type="GO" id="GO:0097746">
    <property type="term" value="P:blood vessel diameter maintenance"/>
    <property type="evidence" value="ECO:0007669"/>
    <property type="project" value="UniProtKB-KW"/>
</dbReference>
<evidence type="ECO:0000256" key="8">
    <source>
        <dbReference type="ARBA" id="ARBA00023157"/>
    </source>
</evidence>
<keyword evidence="6 14" id="KW-0732">Signal</keyword>
<comment type="similarity">
    <text evidence="2 12">Belongs to the natriuretic peptide family.</text>
</comment>
<dbReference type="GO" id="GO:0019934">
    <property type="term" value="P:cGMP-mediated signaling"/>
    <property type="evidence" value="ECO:0007669"/>
    <property type="project" value="TreeGrafter"/>
</dbReference>
<dbReference type="GO" id="GO:0005615">
    <property type="term" value="C:extracellular space"/>
    <property type="evidence" value="ECO:0007669"/>
    <property type="project" value="TreeGrafter"/>
</dbReference>
<dbReference type="GO" id="GO:0005179">
    <property type="term" value="F:hormone activity"/>
    <property type="evidence" value="ECO:0007669"/>
    <property type="project" value="UniProtKB-KW"/>
</dbReference>
<dbReference type="SMART" id="SM00183">
    <property type="entry name" value="NAT_PEP"/>
    <property type="match status" value="1"/>
</dbReference>
<name>A0AA41ML59_SCICA</name>